<dbReference type="InterPro" id="IPR007111">
    <property type="entry name" value="NACHT_NTPase"/>
</dbReference>
<feature type="transmembrane region" description="Helical" evidence="1">
    <location>
        <begin position="1085"/>
        <end position="1112"/>
    </location>
</feature>
<evidence type="ECO:0000259" key="2">
    <source>
        <dbReference type="PROSITE" id="PS50104"/>
    </source>
</evidence>
<dbReference type="Gene3D" id="3.40.50.10140">
    <property type="entry name" value="Toll/interleukin-1 receptor homology (TIR) domain"/>
    <property type="match status" value="1"/>
</dbReference>
<dbReference type="InterPro" id="IPR003593">
    <property type="entry name" value="AAA+_ATPase"/>
</dbReference>
<accession>A0A511TH94</accession>
<keyword evidence="1" id="KW-0472">Membrane</keyword>
<dbReference type="InterPro" id="IPR035897">
    <property type="entry name" value="Toll_tir_struct_dom_sf"/>
</dbReference>
<dbReference type="EMBL" id="FOIB01000022">
    <property type="protein sequence ID" value="SEU42818.1"/>
    <property type="molecule type" value="Genomic_DNA"/>
</dbReference>
<feature type="domain" description="TIR" evidence="2">
    <location>
        <begin position="268"/>
        <end position="406"/>
    </location>
</feature>
<keyword evidence="6" id="KW-1185">Reference proteome</keyword>
<dbReference type="Proteomes" id="UP000321514">
    <property type="component" value="Unassembled WGS sequence"/>
</dbReference>
<reference evidence="5 6" key="1">
    <citation type="submission" date="2016-10" db="EMBL/GenBank/DDBJ databases">
        <authorList>
            <person name="Varghese N."/>
            <person name="Submissions S."/>
        </authorList>
    </citation>
    <scope>NUCLEOTIDE SEQUENCE [LARGE SCALE GENOMIC DNA]</scope>
    <source>
        <strain evidence="5 6">DSM 16525</strain>
    </source>
</reference>
<feature type="transmembrane region" description="Helical" evidence="1">
    <location>
        <begin position="1015"/>
        <end position="1036"/>
    </location>
</feature>
<dbReference type="GO" id="GO:0007165">
    <property type="term" value="P:signal transduction"/>
    <property type="evidence" value="ECO:0007669"/>
    <property type="project" value="InterPro"/>
</dbReference>
<keyword evidence="1" id="KW-0812">Transmembrane</keyword>
<evidence type="ECO:0000313" key="5">
    <source>
        <dbReference type="EMBL" id="SEU42818.1"/>
    </source>
</evidence>
<organism evidence="4 7">
    <name type="scientific">Myxococcus fulvus</name>
    <dbReference type="NCBI Taxonomy" id="33"/>
    <lineage>
        <taxon>Bacteria</taxon>
        <taxon>Pseudomonadati</taxon>
        <taxon>Myxococcota</taxon>
        <taxon>Myxococcia</taxon>
        <taxon>Myxococcales</taxon>
        <taxon>Cystobacterineae</taxon>
        <taxon>Myxococcaceae</taxon>
        <taxon>Myxococcus</taxon>
    </lineage>
</organism>
<dbReference type="OrthoDB" id="1426235at2"/>
<dbReference type="Pfam" id="PF05729">
    <property type="entry name" value="NACHT"/>
    <property type="match status" value="1"/>
</dbReference>
<dbReference type="PROSITE" id="PS50104">
    <property type="entry name" value="TIR"/>
    <property type="match status" value="1"/>
</dbReference>
<keyword evidence="1" id="KW-1133">Transmembrane helix</keyword>
<evidence type="ECO:0000256" key="1">
    <source>
        <dbReference type="SAM" id="Phobius"/>
    </source>
</evidence>
<dbReference type="Gene3D" id="3.40.50.300">
    <property type="entry name" value="P-loop containing nucleotide triphosphate hydrolases"/>
    <property type="match status" value="1"/>
</dbReference>
<proteinExistence type="predicted"/>
<reference evidence="4 7" key="2">
    <citation type="submission" date="2019-07" db="EMBL/GenBank/DDBJ databases">
        <title>Whole genome shotgun sequence of Myxococcus fulvus NBRC 100333.</title>
        <authorList>
            <person name="Hosoyama A."/>
            <person name="Uohara A."/>
            <person name="Ohji S."/>
            <person name="Ichikawa N."/>
        </authorList>
    </citation>
    <scope>NUCLEOTIDE SEQUENCE [LARGE SCALE GENOMIC DNA]</scope>
    <source>
        <strain evidence="4 7">NBRC 100333</strain>
    </source>
</reference>
<dbReference type="InterPro" id="IPR027417">
    <property type="entry name" value="P-loop_NTPase"/>
</dbReference>
<dbReference type="PANTHER" id="PTHR46844:SF1">
    <property type="entry name" value="SLR5058 PROTEIN"/>
    <property type="match status" value="1"/>
</dbReference>
<feature type="transmembrane region" description="Helical" evidence="1">
    <location>
        <begin position="1219"/>
        <end position="1237"/>
    </location>
</feature>
<feature type="transmembrane region" description="Helical" evidence="1">
    <location>
        <begin position="1186"/>
        <end position="1207"/>
    </location>
</feature>
<dbReference type="SMART" id="SM00255">
    <property type="entry name" value="TIR"/>
    <property type="match status" value="1"/>
</dbReference>
<feature type="transmembrane region" description="Helical" evidence="1">
    <location>
        <begin position="1132"/>
        <end position="1156"/>
    </location>
</feature>
<dbReference type="SMART" id="SM00382">
    <property type="entry name" value="AAA"/>
    <property type="match status" value="1"/>
</dbReference>
<dbReference type="Pfam" id="PF13676">
    <property type="entry name" value="TIR_2"/>
    <property type="match status" value="1"/>
</dbReference>
<comment type="caution">
    <text evidence="4">The sequence shown here is derived from an EMBL/GenBank/DDBJ whole genome shotgun (WGS) entry which is preliminary data.</text>
</comment>
<dbReference type="EMBL" id="BJXR01000087">
    <property type="protein sequence ID" value="GEN13554.1"/>
    <property type="molecule type" value="Genomic_DNA"/>
</dbReference>
<dbReference type="PANTHER" id="PTHR46844">
    <property type="entry name" value="SLR5058 PROTEIN"/>
    <property type="match status" value="1"/>
</dbReference>
<dbReference type="Proteomes" id="UP000183760">
    <property type="component" value="Unassembled WGS sequence"/>
</dbReference>
<gene>
    <name evidence="4" type="ORF">MFU01_85910</name>
    <name evidence="5" type="ORF">SAMN05443572_1221</name>
</gene>
<protein>
    <submittedName>
        <fullName evidence="5">NACHT domain-containing protein</fullName>
    </submittedName>
</protein>
<evidence type="ECO:0000313" key="6">
    <source>
        <dbReference type="Proteomes" id="UP000183760"/>
    </source>
</evidence>
<dbReference type="RefSeq" id="WP_074959430.1">
    <property type="nucleotide sequence ID" value="NZ_BJXR01000087.1"/>
</dbReference>
<sequence length="1468" mass="162173">MSNSGGGAATHGGIEFQQRVSAWFAVALLKGKDLAQDLELGAPFVSEVLSWETSAAIDDLLLRAGSHSLLAQVKRSLNLSSGEDSEFRGVLDQFVSRFLIHPGENEHFVLIVSPRASQRIKDDLKKLLLSIRLNEAGYSDNPRSKQEDKVLQDFRHEVADAFMALGSLPMTEDRFVHFCKKVRVVIMDVEANAPHEQSALMMLGDIPRIGDSAPLVWPLVIAQCLRFGTGRLSCTRDALGSIVFASLERASAGIETQPETETSDASHRPLKLFFSYTHADTPHRIALERHLSPLIRSGRIKLAYDRKIEIGAKWEPDVHLHLESADLILVLVSQGFLASNYCWDIELKRALERHELGQARVLPIFIEPCHWQDASFAHLQGLPSHGKALTEGPLEQGYAKVVRELATLIQGLESPASPNPAALGGFERDRYLRSLLARLEQLEDENLFSPDAYIELSKDITTPVVDTHPEFEGDEAHPVPAFARHLRRLIRRTRRSLFQLLSEPRTGRVLALLGEPGAGKSILMRRLARELVQAALKNPQAPLPLYFSLGTYTQCRAGAPLPVEEFIQKHLANGPAPERALMPLVEETLAAGRLILLFDGMDEMPRADFSARVAALRDFMQRQTLCRILVSCRTHDFPRSQLKVHQVRLSPLSTRQTRTFLRQVLKVPWWSRGDLIHQVLAPQSPLAGLARNPLFLTLLGRYIVARGRLPESRAELFQGFVDPHLDRAVSLRPSVERIVLLESVGRLGLAMLDCAGVGTAVPVHQAIAHARIDPEEGARWVDLAQLTGFVKRDVATGALRFLHPRLQEFFAALALSRAPPEEREEWLGANIDNPWLEEVYLLVAQAGADLSTFAEAVLDEADGHLGVAPGTVLRSAGVAAEFTDESRLILVGRMFEAARLPEDHPVVTRMAKLLARLEQEAPKHPLPELRTRRLFRAVRGALVSHSQLAPRIEAALTSAEIWREEAAFKVLASRAADDTRAKHRLALHLLQQAVYRDLWLNSPRLRGYLVDEPKLVDLHSLLGLAVFLHLGLMVGLTACWSVAAGFLVGAVPAFFSVVVSILFYFAQFSRRRHLPATPSALVSQFLVLIVHGAALLTWTGVALTALLFKWLFTENPPRAALMFQVLDFPGRSSTVVTCSVLVMFVAAFSRWLVVWLASPSQSMRWGVVAGLLGSTMGSLWEGFSPWLLAWVCATCACALYLHPRLSFKIRLPSPGTRRILANILVGGLGTVAVTFAVGKTLAAYPGLLGHVFSATGAVHAKPLSRQTLVLQQALGWLPAIVLALLTTWWVAKFCYSNISALLLVTRAPPGPFRLAQLSLALRVLISPLVMLEGRRAAIHRMGEMEPPSEALVITLLEYSHFGQGRADDRPEIAKAVDALQEKLRRELTHDTQSNLQNELSVLTVIVKAWQGQEMLCQKVCQEWMKRLGLSLTDLEPLLQGDGIGQELLEVLRHPTPAAQPSKAGGATP</sequence>
<name>A0A511TH94_MYXFU</name>
<feature type="domain" description="NACHT" evidence="3">
    <location>
        <begin position="508"/>
        <end position="625"/>
    </location>
</feature>
<evidence type="ECO:0000313" key="7">
    <source>
        <dbReference type="Proteomes" id="UP000321514"/>
    </source>
</evidence>
<evidence type="ECO:0000259" key="3">
    <source>
        <dbReference type="PROSITE" id="PS50837"/>
    </source>
</evidence>
<evidence type="ECO:0000313" key="4">
    <source>
        <dbReference type="EMBL" id="GEN13554.1"/>
    </source>
</evidence>
<dbReference type="SUPFAM" id="SSF52540">
    <property type="entry name" value="P-loop containing nucleoside triphosphate hydrolases"/>
    <property type="match status" value="1"/>
</dbReference>
<feature type="transmembrane region" description="Helical" evidence="1">
    <location>
        <begin position="1042"/>
        <end position="1065"/>
    </location>
</feature>
<dbReference type="SUPFAM" id="SSF52200">
    <property type="entry name" value="Toll/Interleukin receptor TIR domain"/>
    <property type="match status" value="1"/>
</dbReference>
<dbReference type="InterPro" id="IPR000157">
    <property type="entry name" value="TIR_dom"/>
</dbReference>
<dbReference type="PROSITE" id="PS50837">
    <property type="entry name" value="NACHT"/>
    <property type="match status" value="1"/>
</dbReference>
<feature type="transmembrane region" description="Helical" evidence="1">
    <location>
        <begin position="1273"/>
        <end position="1291"/>
    </location>
</feature>